<dbReference type="RefSeq" id="WP_014248240.1">
    <property type="nucleotide sequence ID" value="NC_016622.1"/>
</dbReference>
<dbReference type="PROSITE" id="PS50943">
    <property type="entry name" value="HTH_CROC1"/>
    <property type="match status" value="1"/>
</dbReference>
<organism evidence="5 6">
    <name type="scientific">Azospirillum lipoferum (strain 4B)</name>
    <dbReference type="NCBI Taxonomy" id="862719"/>
    <lineage>
        <taxon>Bacteria</taxon>
        <taxon>Pseudomonadati</taxon>
        <taxon>Pseudomonadota</taxon>
        <taxon>Alphaproteobacteria</taxon>
        <taxon>Rhodospirillales</taxon>
        <taxon>Azospirillaceae</taxon>
        <taxon>Azospirillum</taxon>
    </lineage>
</organism>
<evidence type="ECO:0000256" key="2">
    <source>
        <dbReference type="ARBA" id="ARBA00023125"/>
    </source>
</evidence>
<dbReference type="Gene3D" id="1.10.260.40">
    <property type="entry name" value="lambda repressor-like DNA-binding domains"/>
    <property type="match status" value="1"/>
</dbReference>
<dbReference type="AlphaFoldDB" id="G7Z8C4"/>
<dbReference type="GO" id="GO:0003700">
    <property type="term" value="F:DNA-binding transcription factor activity"/>
    <property type="evidence" value="ECO:0007669"/>
    <property type="project" value="TreeGrafter"/>
</dbReference>
<dbReference type="PANTHER" id="PTHR46797">
    <property type="entry name" value="HTH-TYPE TRANSCRIPTIONAL REGULATOR"/>
    <property type="match status" value="1"/>
</dbReference>
<keyword evidence="2" id="KW-0238">DNA-binding</keyword>
<dbReference type="InterPro" id="IPR010982">
    <property type="entry name" value="Lambda_DNA-bd_dom_sf"/>
</dbReference>
<sequence length="85" mass="9262">MDICRQVGLNVQRIRRTRGWSQEQLAFESGLHRTYISGIERGARNPTITVLKELADALGVPASVLLESDAAAVDEEGTIAPIRSS</sequence>
<protein>
    <submittedName>
        <fullName evidence="5">Transcriptional regulator, HTH-XRE family</fullName>
    </submittedName>
</protein>
<name>G7Z8C4_AZOL4</name>
<keyword evidence="1" id="KW-0805">Transcription regulation</keyword>
<dbReference type="OrthoDB" id="2986852at2"/>
<dbReference type="GO" id="GO:0005829">
    <property type="term" value="C:cytosol"/>
    <property type="evidence" value="ECO:0007669"/>
    <property type="project" value="TreeGrafter"/>
</dbReference>
<evidence type="ECO:0000256" key="1">
    <source>
        <dbReference type="ARBA" id="ARBA00023015"/>
    </source>
</evidence>
<dbReference type="KEGG" id="ali:AZOLI_1996"/>
<dbReference type="InterPro" id="IPR001387">
    <property type="entry name" value="Cro/C1-type_HTH"/>
</dbReference>
<proteinExistence type="predicted"/>
<keyword evidence="3" id="KW-0804">Transcription</keyword>
<reference evidence="6" key="1">
    <citation type="journal article" date="2011" name="PLoS Genet.">
        <title>Azospirillum genomes reveal transition of bacteria from aquatic to terrestrial environments.</title>
        <authorList>
            <person name="Wisniewski-Dye F."/>
            <person name="Borziak K."/>
            <person name="Khalsa-Moyers G."/>
            <person name="Alexandre G."/>
            <person name="Sukharnikov L.O."/>
            <person name="Wuichet K."/>
            <person name="Hurst G.B."/>
            <person name="McDonald W.H."/>
            <person name="Robertson J.S."/>
            <person name="Barbe V."/>
            <person name="Calteau A."/>
            <person name="Rouy Z."/>
            <person name="Mangenot S."/>
            <person name="Prigent-Combaret C."/>
            <person name="Normand P."/>
            <person name="Boyer M."/>
            <person name="Siguier P."/>
            <person name="Dessaux Y."/>
            <person name="Elmerich C."/>
            <person name="Condemine G."/>
            <person name="Krishnen G."/>
            <person name="Kennedy I."/>
            <person name="Paterson A.H."/>
            <person name="Gonzalez V."/>
            <person name="Mavingui P."/>
            <person name="Zhulin I.B."/>
        </authorList>
    </citation>
    <scope>NUCLEOTIDE SEQUENCE [LARGE SCALE GENOMIC DNA]</scope>
    <source>
        <strain evidence="6">4B</strain>
    </source>
</reference>
<dbReference type="CDD" id="cd00093">
    <property type="entry name" value="HTH_XRE"/>
    <property type="match status" value="1"/>
</dbReference>
<dbReference type="EMBL" id="FQ311868">
    <property type="protein sequence ID" value="CBS87239.1"/>
    <property type="molecule type" value="Genomic_DNA"/>
</dbReference>
<gene>
    <name evidence="5" type="ordered locus">AZOLI_1996</name>
</gene>
<dbReference type="Pfam" id="PF01381">
    <property type="entry name" value="HTH_3"/>
    <property type="match status" value="1"/>
</dbReference>
<feature type="domain" description="HTH cro/C1-type" evidence="4">
    <location>
        <begin position="11"/>
        <end position="65"/>
    </location>
</feature>
<evidence type="ECO:0000313" key="5">
    <source>
        <dbReference type="EMBL" id="CBS87239.1"/>
    </source>
</evidence>
<dbReference type="SMART" id="SM00530">
    <property type="entry name" value="HTH_XRE"/>
    <property type="match status" value="1"/>
</dbReference>
<keyword evidence="6" id="KW-1185">Reference proteome</keyword>
<accession>G7Z8C4</accession>
<dbReference type="HOGENOM" id="CLU_066192_29_0_5"/>
<evidence type="ECO:0000256" key="3">
    <source>
        <dbReference type="ARBA" id="ARBA00023163"/>
    </source>
</evidence>
<dbReference type="SUPFAM" id="SSF47413">
    <property type="entry name" value="lambda repressor-like DNA-binding domains"/>
    <property type="match status" value="1"/>
</dbReference>
<evidence type="ECO:0000259" key="4">
    <source>
        <dbReference type="PROSITE" id="PS50943"/>
    </source>
</evidence>
<evidence type="ECO:0000313" key="6">
    <source>
        <dbReference type="Proteomes" id="UP000005667"/>
    </source>
</evidence>
<dbReference type="GO" id="GO:0003677">
    <property type="term" value="F:DNA binding"/>
    <property type="evidence" value="ECO:0007669"/>
    <property type="project" value="UniProtKB-KW"/>
</dbReference>
<dbReference type="PANTHER" id="PTHR46797:SF23">
    <property type="entry name" value="HTH-TYPE TRANSCRIPTIONAL REGULATOR SUTR"/>
    <property type="match status" value="1"/>
</dbReference>
<dbReference type="Proteomes" id="UP000005667">
    <property type="component" value="Chromosome"/>
</dbReference>
<dbReference type="InterPro" id="IPR050807">
    <property type="entry name" value="TransReg_Diox_bact_type"/>
</dbReference>